<reference evidence="2 3" key="1">
    <citation type="journal article" date="2010" name="Stand. Genomic Sci.">
        <title>Complete genome sequence of Olsenella uli type strain (VPI D76D-27C).</title>
        <authorList>
            <person name="Goker M."/>
            <person name="Held B."/>
            <person name="Lucas S."/>
            <person name="Nolan M."/>
            <person name="Yasawong M."/>
            <person name="Glavina Del Rio T."/>
            <person name="Tice H."/>
            <person name="Cheng J.F."/>
            <person name="Bruce D."/>
            <person name="Detter J.C."/>
            <person name="Tapia R."/>
            <person name="Han C."/>
            <person name="Goodwin L."/>
            <person name="Pitluck S."/>
            <person name="Liolios K."/>
            <person name="Ivanova N."/>
            <person name="Mavromatis K."/>
            <person name="Mikhailova N."/>
            <person name="Pati A."/>
            <person name="Chen A."/>
            <person name="Palaniappan K."/>
            <person name="Land M."/>
            <person name="Hauser L."/>
            <person name="Chang Y.J."/>
            <person name="Jeffries C.D."/>
            <person name="Rohde M."/>
            <person name="Sikorski J."/>
            <person name="Pukall R."/>
            <person name="Woyke T."/>
            <person name="Bristow J."/>
            <person name="Eisen J.A."/>
            <person name="Markowitz V."/>
            <person name="Hugenholtz P."/>
            <person name="Kyrpides N.C."/>
            <person name="Klenk H.P."/>
            <person name="Lapidus A."/>
        </authorList>
    </citation>
    <scope>NUCLEOTIDE SEQUENCE [LARGE SCALE GENOMIC DNA]</scope>
    <source>
        <strain evidence="3">ATCC 49627 / DSM 7084 / CIP 109912 / JCM 12494 / NCIMB 702895 / VPI D76D-27C</strain>
    </source>
</reference>
<sequence length="75" mass="8420">MGRKRDWVGIVFGTIWFLMAALILALYLTESLTGSIPIPRVFLFFYDWLGILPGSVVQLVASALVVFFSVRGRAR</sequence>
<dbReference type="EMBL" id="CP002106">
    <property type="protein sequence ID" value="ADK68497.1"/>
    <property type="molecule type" value="Genomic_DNA"/>
</dbReference>
<keyword evidence="1" id="KW-0472">Membrane</keyword>
<proteinExistence type="predicted"/>
<evidence type="ECO:0000313" key="3">
    <source>
        <dbReference type="Proteomes" id="UP000000333"/>
    </source>
</evidence>
<accession>E1QWJ4</accession>
<keyword evidence="3" id="KW-1185">Reference proteome</keyword>
<feature type="transmembrane region" description="Helical" evidence="1">
    <location>
        <begin position="48"/>
        <end position="70"/>
    </location>
</feature>
<keyword evidence="1" id="KW-0812">Transmembrane</keyword>
<dbReference type="Proteomes" id="UP000000333">
    <property type="component" value="Chromosome"/>
</dbReference>
<gene>
    <name evidence="2" type="ordered locus">Olsu_1394</name>
</gene>
<name>E1QWJ4_OLSUV</name>
<dbReference type="HOGENOM" id="CLU_2667503_0_0_11"/>
<dbReference type="OrthoDB" id="2086302at2"/>
<protein>
    <submittedName>
        <fullName evidence="2">Uncharacterized protein</fullName>
    </submittedName>
</protein>
<feature type="transmembrane region" description="Helical" evidence="1">
    <location>
        <begin position="7"/>
        <end position="28"/>
    </location>
</feature>
<dbReference type="KEGG" id="ols:Olsu_1394"/>
<dbReference type="eggNOG" id="ENOG50334WX">
    <property type="taxonomic scope" value="Bacteria"/>
</dbReference>
<organism evidence="2 3">
    <name type="scientific">Olsenella uli (strain ATCC 49627 / DSM 7084 / CCUG 31166 / CIP 109912 / JCM 12494 / LMG 11480 / NCIMB 702895 / VPI D76D-27C)</name>
    <name type="common">Lactobacillus uli</name>
    <dbReference type="NCBI Taxonomy" id="633147"/>
    <lineage>
        <taxon>Bacteria</taxon>
        <taxon>Bacillati</taxon>
        <taxon>Actinomycetota</taxon>
        <taxon>Coriobacteriia</taxon>
        <taxon>Coriobacteriales</taxon>
        <taxon>Atopobiaceae</taxon>
        <taxon>Olsenella</taxon>
    </lineage>
</organism>
<evidence type="ECO:0000256" key="1">
    <source>
        <dbReference type="SAM" id="Phobius"/>
    </source>
</evidence>
<dbReference type="GeneID" id="78512794"/>
<keyword evidence="1" id="KW-1133">Transmembrane helix</keyword>
<dbReference type="RefSeq" id="WP_013252249.1">
    <property type="nucleotide sequence ID" value="NC_014363.1"/>
</dbReference>
<evidence type="ECO:0000313" key="2">
    <source>
        <dbReference type="EMBL" id="ADK68497.1"/>
    </source>
</evidence>
<dbReference type="AlphaFoldDB" id="E1QWJ4"/>